<protein>
    <submittedName>
        <fullName evidence="2">Uncharacterized protein</fullName>
    </submittedName>
</protein>
<evidence type="ECO:0000313" key="3">
    <source>
        <dbReference type="Proteomes" id="UP000192639"/>
    </source>
</evidence>
<dbReference type="VEuPathDB" id="MicrosporidiaDB:ECANGB1_1895"/>
<evidence type="ECO:0000313" key="2">
    <source>
        <dbReference type="EMBL" id="ORD94936.1"/>
    </source>
</evidence>
<dbReference type="OrthoDB" id="642895at2759"/>
<evidence type="ECO:0000256" key="1">
    <source>
        <dbReference type="SAM" id="Coils"/>
    </source>
</evidence>
<sequence>MSNIHADLNHIKILLIDLVRGVADVCADINDNKYVKSVTEAIKSQLTEIEWERTKMLDEIERIKEETDGLVEEIYGEDGVDRAERVSLERTILCKMQYGEELEKYKKTKMEYEIKNGELNREIEKYGVILDGYTVENGSSMDKVDENNCNNPEISLIHTNKLLKSRLDSIKQKLQQNESYRTYFYTNIKMVSRDLKIDCPISYDETVQELDKLYNTLKNELETNKNEFIRIREEISAREELFGDTACCFDECYSRKYLKMMISHLEQVKQNEVTKIQEIKSTLLTEYHNELAEYQTNITKIGVPDHQLSNQTNIDELNQVNELIEFKSTLIKMKETNSKLSDISDLMGKRDGLLSAIDEFEKLAADPRRLFKSSFQLNKEEKFRKTAIPTLIKIETEITKMASSPDLDPSISSAISHLIQHNQINRKLFKWY</sequence>
<accession>A0A1Y1S8Z0</accession>
<dbReference type="AlphaFoldDB" id="A0A1Y1S8Z0"/>
<dbReference type="Gene3D" id="1.20.58.1520">
    <property type="match status" value="1"/>
</dbReference>
<keyword evidence="3" id="KW-1185">Reference proteome</keyword>
<dbReference type="EMBL" id="LWDP01000006">
    <property type="protein sequence ID" value="ORD94936.1"/>
    <property type="molecule type" value="Genomic_DNA"/>
</dbReference>
<proteinExistence type="predicted"/>
<organism evidence="2 3">
    <name type="scientific">Enterospora canceri</name>
    <dbReference type="NCBI Taxonomy" id="1081671"/>
    <lineage>
        <taxon>Eukaryota</taxon>
        <taxon>Fungi</taxon>
        <taxon>Fungi incertae sedis</taxon>
        <taxon>Microsporidia</taxon>
        <taxon>Enterocytozoonidae</taxon>
        <taxon>Enterospora</taxon>
    </lineage>
</organism>
<gene>
    <name evidence="2" type="ORF">ECANGB1_1895</name>
</gene>
<keyword evidence="1" id="KW-0175">Coiled coil</keyword>
<dbReference type="Proteomes" id="UP000192639">
    <property type="component" value="Unassembled WGS sequence"/>
</dbReference>
<name>A0A1Y1S8Z0_9MICR</name>
<feature type="coiled-coil region" evidence="1">
    <location>
        <begin position="203"/>
        <end position="234"/>
    </location>
</feature>
<reference evidence="2 3" key="1">
    <citation type="journal article" date="2017" name="Environ. Microbiol.">
        <title>Decay of the glycolytic pathway and adaptation to intranuclear parasitism within Enterocytozoonidae microsporidia.</title>
        <authorList>
            <person name="Wiredu Boakye D."/>
            <person name="Jaroenlak P."/>
            <person name="Prachumwat A."/>
            <person name="Williams T.A."/>
            <person name="Bateman K.S."/>
            <person name="Itsathitphaisarn O."/>
            <person name="Sritunyalucksana K."/>
            <person name="Paszkiewicz K.H."/>
            <person name="Moore K.A."/>
            <person name="Stentiford G.D."/>
            <person name="Williams B.A."/>
        </authorList>
    </citation>
    <scope>NUCLEOTIDE SEQUENCE [LARGE SCALE GENOMIC DNA]</scope>
    <source>
        <strain evidence="2 3">GB1</strain>
    </source>
</reference>
<feature type="coiled-coil region" evidence="1">
    <location>
        <begin position="95"/>
        <end position="122"/>
    </location>
</feature>
<comment type="caution">
    <text evidence="2">The sequence shown here is derived from an EMBL/GenBank/DDBJ whole genome shotgun (WGS) entry which is preliminary data.</text>
</comment>